<gene>
    <name evidence="2" type="ORF">CWE05_03220</name>
</gene>
<evidence type="ECO:0000256" key="1">
    <source>
        <dbReference type="SAM" id="MobiDB-lite"/>
    </source>
</evidence>
<feature type="region of interest" description="Disordered" evidence="1">
    <location>
        <begin position="1"/>
        <end position="51"/>
    </location>
</feature>
<protein>
    <submittedName>
        <fullName evidence="2">Uncharacterized protein</fullName>
    </submittedName>
</protein>
<dbReference type="RefSeq" id="WP_109087529.1">
    <property type="nucleotide sequence ID" value="NZ_PHUM01000003.1"/>
</dbReference>
<feature type="compositionally biased region" description="Low complexity" evidence="1">
    <location>
        <begin position="1"/>
        <end position="19"/>
    </location>
</feature>
<evidence type="ECO:0000313" key="3">
    <source>
        <dbReference type="Proteomes" id="UP000245582"/>
    </source>
</evidence>
<reference evidence="2 3" key="1">
    <citation type="submission" date="2017-11" db="EMBL/GenBank/DDBJ databases">
        <title>Draft genome sequence of Bifidobacterium longum UMA026, isolated from Holstein dairy cow feces.</title>
        <authorList>
            <person name="Albert K."/>
            <person name="Sela D.A."/>
        </authorList>
    </citation>
    <scope>NUCLEOTIDE SEQUENCE [LARGE SCALE GENOMIC DNA]</scope>
    <source>
        <strain evidence="2 3">UMA026</strain>
    </source>
</reference>
<feature type="compositionally biased region" description="Low complexity" evidence="1">
    <location>
        <begin position="185"/>
        <end position="205"/>
    </location>
</feature>
<sequence>MYGNQNQYQQQNNFQQPQQAASPVEMSLDSVMQGGSPGLFDKNDPVGTSHQGEITGIEAQQQTDFQTGAPLFYPNGNPKPQVVIHLKTGLRDPERNYDDGVRAFYCKGYSIPNLRAASQQAGVGNFPRVGDTIRITFSETKPSQTRGFADAKIYSFQITPGNPNKAGLEQAMSDPYAGQQPNAMPQTAQGYAPAPQQPAQAASQPVTAQQATQILQLKAIGKTPQDIAGMMGLTLEQVLAVGQSSQQGGQQPESEF</sequence>
<feature type="region of interest" description="Disordered" evidence="1">
    <location>
        <begin position="174"/>
        <end position="205"/>
    </location>
</feature>
<organism evidence="2 3">
    <name type="scientific">Bifidobacterium longum</name>
    <dbReference type="NCBI Taxonomy" id="216816"/>
    <lineage>
        <taxon>Bacteria</taxon>
        <taxon>Bacillati</taxon>
        <taxon>Actinomycetota</taxon>
        <taxon>Actinomycetes</taxon>
        <taxon>Bifidobacteriales</taxon>
        <taxon>Bifidobacteriaceae</taxon>
        <taxon>Bifidobacterium</taxon>
    </lineage>
</organism>
<evidence type="ECO:0000313" key="2">
    <source>
        <dbReference type="EMBL" id="PWH09291.1"/>
    </source>
</evidence>
<accession>A0A2U2RTU7</accession>
<name>A0A2U2RTU7_BIFLN</name>
<dbReference type="Proteomes" id="UP000245582">
    <property type="component" value="Unassembled WGS sequence"/>
</dbReference>
<proteinExistence type="predicted"/>
<dbReference type="EMBL" id="PHUM01000003">
    <property type="protein sequence ID" value="PWH09291.1"/>
    <property type="molecule type" value="Genomic_DNA"/>
</dbReference>
<dbReference type="AlphaFoldDB" id="A0A2U2RTU7"/>
<comment type="caution">
    <text evidence="2">The sequence shown here is derived from an EMBL/GenBank/DDBJ whole genome shotgun (WGS) entry which is preliminary data.</text>
</comment>